<dbReference type="AlphaFoldDB" id="A0A9E2SA78"/>
<protein>
    <submittedName>
        <fullName evidence="1">Uncharacterized protein</fullName>
    </submittedName>
</protein>
<dbReference type="RefSeq" id="WP_217791246.1">
    <property type="nucleotide sequence ID" value="NZ_JAHSPG010000006.1"/>
</dbReference>
<reference evidence="1" key="1">
    <citation type="submission" date="2021-06" db="EMBL/GenBank/DDBJ databases">
        <authorList>
            <person name="Huq M.A."/>
        </authorList>
    </citation>
    <scope>NUCLEOTIDE SEQUENCE</scope>
    <source>
        <strain evidence="1">MAH-26</strain>
    </source>
</reference>
<evidence type="ECO:0000313" key="2">
    <source>
        <dbReference type="Proteomes" id="UP000812270"/>
    </source>
</evidence>
<dbReference type="Proteomes" id="UP000812270">
    <property type="component" value="Unassembled WGS sequence"/>
</dbReference>
<organism evidence="1 2">
    <name type="scientific">Pinibacter aurantiacus</name>
    <dbReference type="NCBI Taxonomy" id="2851599"/>
    <lineage>
        <taxon>Bacteria</taxon>
        <taxon>Pseudomonadati</taxon>
        <taxon>Bacteroidota</taxon>
        <taxon>Chitinophagia</taxon>
        <taxon>Chitinophagales</taxon>
        <taxon>Chitinophagaceae</taxon>
        <taxon>Pinibacter</taxon>
    </lineage>
</organism>
<name>A0A9E2SA78_9BACT</name>
<comment type="caution">
    <text evidence="1">The sequence shown here is derived from an EMBL/GenBank/DDBJ whole genome shotgun (WGS) entry which is preliminary data.</text>
</comment>
<dbReference type="EMBL" id="JAHSPG010000006">
    <property type="protein sequence ID" value="MBV4357592.1"/>
    <property type="molecule type" value="Genomic_DNA"/>
</dbReference>
<proteinExistence type="predicted"/>
<keyword evidence="2" id="KW-1185">Reference proteome</keyword>
<gene>
    <name evidence="1" type="ORF">KTO63_10565</name>
</gene>
<evidence type="ECO:0000313" key="1">
    <source>
        <dbReference type="EMBL" id="MBV4357592.1"/>
    </source>
</evidence>
<sequence>MKMLYLAAIFSVCWAHYYSARGQNFSRNITTGIAQDTSLPAQNKSNPYAGLRHLALSVTPEKLHLSLPVDQTIVYGVLMDMDMGTGFGSFASFQTGDASFYLSNGSGIMGGVTDQNVRDAAKKFVATAQTYIDKTSKTEYTPLPRKNYVGFYFLTNKGLFFADEKLDNIGTAASIWAPLIDAGNKVANELIKSKKK</sequence>
<accession>A0A9E2SA78</accession>